<feature type="domain" description="Palmitoyltransferase DHHC" evidence="9">
    <location>
        <begin position="157"/>
        <end position="307"/>
    </location>
</feature>
<comment type="catalytic activity">
    <reaction evidence="8">
        <text>L-cysteinyl-[protein] + hexadecanoyl-CoA = S-hexadecanoyl-L-cysteinyl-[protein] + CoA</text>
        <dbReference type="Rhea" id="RHEA:36683"/>
        <dbReference type="Rhea" id="RHEA-COMP:10131"/>
        <dbReference type="Rhea" id="RHEA-COMP:11032"/>
        <dbReference type="ChEBI" id="CHEBI:29950"/>
        <dbReference type="ChEBI" id="CHEBI:57287"/>
        <dbReference type="ChEBI" id="CHEBI:57379"/>
        <dbReference type="ChEBI" id="CHEBI:74151"/>
        <dbReference type="EC" id="2.3.1.225"/>
    </reaction>
</comment>
<feature type="transmembrane region" description="Helical" evidence="8">
    <location>
        <begin position="202"/>
        <end position="224"/>
    </location>
</feature>
<protein>
    <recommendedName>
        <fullName evidence="8">S-acyltransferase</fullName>
        <ecNumber evidence="8">2.3.1.225</ecNumber>
    </recommendedName>
    <alternativeName>
        <fullName evidence="8">Palmitoyltransferase</fullName>
    </alternativeName>
</protein>
<dbReference type="PANTHER" id="PTHR22883:SF286">
    <property type="entry name" value="PROTEIN S-ACYLTRANSFERASE 17-RELATED"/>
    <property type="match status" value="1"/>
</dbReference>
<evidence type="ECO:0000256" key="3">
    <source>
        <dbReference type="ARBA" id="ARBA00022679"/>
    </source>
</evidence>
<dbReference type="GO" id="GO:0005783">
    <property type="term" value="C:endoplasmic reticulum"/>
    <property type="evidence" value="ECO:0000318"/>
    <property type="project" value="GO_Central"/>
</dbReference>
<dbReference type="InterPro" id="IPR039859">
    <property type="entry name" value="PFA4/ZDH16/20/ERF2-like"/>
</dbReference>
<dbReference type="GO" id="GO:0016020">
    <property type="term" value="C:membrane"/>
    <property type="evidence" value="ECO:0007669"/>
    <property type="project" value="UniProtKB-SubCell"/>
</dbReference>
<dbReference type="AlphaFoldDB" id="A0A1Y1HMP3"/>
<dbReference type="EC" id="2.3.1.225" evidence="8"/>
<dbReference type="Proteomes" id="UP000054558">
    <property type="component" value="Unassembled WGS sequence"/>
</dbReference>
<reference evidence="10 11" key="1">
    <citation type="journal article" date="2014" name="Nat. Commun.">
        <title>Klebsormidium flaccidum genome reveals primary factors for plant terrestrial adaptation.</title>
        <authorList>
            <person name="Hori K."/>
            <person name="Maruyama F."/>
            <person name="Fujisawa T."/>
            <person name="Togashi T."/>
            <person name="Yamamoto N."/>
            <person name="Seo M."/>
            <person name="Sato S."/>
            <person name="Yamada T."/>
            <person name="Mori H."/>
            <person name="Tajima N."/>
            <person name="Moriyama T."/>
            <person name="Ikeuchi M."/>
            <person name="Watanabe M."/>
            <person name="Wada H."/>
            <person name="Kobayashi K."/>
            <person name="Saito M."/>
            <person name="Masuda T."/>
            <person name="Sasaki-Sekimoto Y."/>
            <person name="Mashiguchi K."/>
            <person name="Awai K."/>
            <person name="Shimojima M."/>
            <person name="Masuda S."/>
            <person name="Iwai M."/>
            <person name="Nobusawa T."/>
            <person name="Narise T."/>
            <person name="Kondo S."/>
            <person name="Saito H."/>
            <person name="Sato R."/>
            <person name="Murakawa M."/>
            <person name="Ihara Y."/>
            <person name="Oshima-Yamada Y."/>
            <person name="Ohtaka K."/>
            <person name="Satoh M."/>
            <person name="Sonobe K."/>
            <person name="Ishii M."/>
            <person name="Ohtani R."/>
            <person name="Kanamori-Sato M."/>
            <person name="Honoki R."/>
            <person name="Miyazaki D."/>
            <person name="Mochizuki H."/>
            <person name="Umetsu J."/>
            <person name="Higashi K."/>
            <person name="Shibata D."/>
            <person name="Kamiya Y."/>
            <person name="Sato N."/>
            <person name="Nakamura Y."/>
            <person name="Tabata S."/>
            <person name="Ida S."/>
            <person name="Kurokawa K."/>
            <person name="Ohta H."/>
        </authorList>
    </citation>
    <scope>NUCLEOTIDE SEQUENCE [LARGE SCALE GENOMIC DNA]</scope>
    <source>
        <strain evidence="10 11">NIES-2285</strain>
    </source>
</reference>
<dbReference type="GO" id="GO:0006612">
    <property type="term" value="P:protein targeting to membrane"/>
    <property type="evidence" value="ECO:0000318"/>
    <property type="project" value="GO_Central"/>
</dbReference>
<feature type="transmembrane region" description="Helical" evidence="8">
    <location>
        <begin position="7"/>
        <end position="24"/>
    </location>
</feature>
<evidence type="ECO:0000313" key="10">
    <source>
        <dbReference type="EMBL" id="GAQ79895.1"/>
    </source>
</evidence>
<evidence type="ECO:0000256" key="2">
    <source>
        <dbReference type="ARBA" id="ARBA00008574"/>
    </source>
</evidence>
<dbReference type="OMA" id="HIYLIWA"/>
<sequence>MAFVWILGVYIAFIALFLLVMLFGESPAFEGTIVHSAHTFITSRSCELIQVGIQRACGERAARFCSGACDAFLNKPNPALQIFYLVLIGGGWLLFATVALPLIPGLYLSAIHRYTAPLAVLGCLTTFLLTSFCDPGVLTPSNVDAHLRAFKIDNQIYEEKVCGTCQLPRPARSKHCSVCNRCVARFDHHCGWMNNCIGERNIRFFVAFLIGHTLLCWYGTYLIAQILRGEVDRRNLLPFVRAEGYLRPEEGWWGVAALLTQWLVTYFSNLVMLGAFTLVISWLLASFATYHLYLIYKNTTTNETFKWAGYHRWLREEALEKAKADAATKPVNSGVLVAALPSENHVREEDEKGLSKGEGARDVSRSMFRRLSRGWLSRTRWRNHVEMAIPEVKNIYDQGLFENFKEVLIPRSTRTGKKID</sequence>
<evidence type="ECO:0000256" key="7">
    <source>
        <dbReference type="ARBA" id="ARBA00023315"/>
    </source>
</evidence>
<organism evidence="10 11">
    <name type="scientific">Klebsormidium nitens</name>
    <name type="common">Green alga</name>
    <name type="synonym">Ulothrix nitens</name>
    <dbReference type="NCBI Taxonomy" id="105231"/>
    <lineage>
        <taxon>Eukaryota</taxon>
        <taxon>Viridiplantae</taxon>
        <taxon>Streptophyta</taxon>
        <taxon>Klebsormidiophyceae</taxon>
        <taxon>Klebsormidiales</taxon>
        <taxon>Klebsormidiaceae</taxon>
        <taxon>Klebsormidium</taxon>
    </lineage>
</organism>
<evidence type="ECO:0000313" key="11">
    <source>
        <dbReference type="Proteomes" id="UP000054558"/>
    </source>
</evidence>
<dbReference type="PANTHER" id="PTHR22883">
    <property type="entry name" value="ZINC FINGER DHHC DOMAIN CONTAINING PROTEIN"/>
    <property type="match status" value="1"/>
</dbReference>
<comment type="similarity">
    <text evidence="2 8">Belongs to the DHHC palmitoyltransferase family.</text>
</comment>
<dbReference type="OrthoDB" id="5977743at2759"/>
<keyword evidence="11" id="KW-1185">Reference proteome</keyword>
<comment type="subcellular location">
    <subcellularLocation>
        <location evidence="1">Membrane</location>
        <topology evidence="1">Multi-pass membrane protein</topology>
    </subcellularLocation>
</comment>
<dbReference type="EMBL" id="DF236989">
    <property type="protein sequence ID" value="GAQ79895.1"/>
    <property type="molecule type" value="Genomic_DNA"/>
</dbReference>
<keyword evidence="5 8" id="KW-1133">Transmembrane helix</keyword>
<evidence type="ECO:0000256" key="6">
    <source>
        <dbReference type="ARBA" id="ARBA00023136"/>
    </source>
</evidence>
<name>A0A1Y1HMP3_KLENI</name>
<dbReference type="GO" id="GO:0005794">
    <property type="term" value="C:Golgi apparatus"/>
    <property type="evidence" value="ECO:0000318"/>
    <property type="project" value="GO_Central"/>
</dbReference>
<evidence type="ECO:0000256" key="8">
    <source>
        <dbReference type="RuleBase" id="RU079119"/>
    </source>
</evidence>
<dbReference type="PROSITE" id="PS50216">
    <property type="entry name" value="DHHC"/>
    <property type="match status" value="1"/>
</dbReference>
<feature type="transmembrane region" description="Helical" evidence="8">
    <location>
        <begin position="274"/>
        <end position="296"/>
    </location>
</feature>
<evidence type="ECO:0000259" key="9">
    <source>
        <dbReference type="Pfam" id="PF01529"/>
    </source>
</evidence>
<accession>A0A1Y1HMP3</accession>
<dbReference type="Pfam" id="PF01529">
    <property type="entry name" value="DHHC"/>
    <property type="match status" value="1"/>
</dbReference>
<evidence type="ECO:0000256" key="4">
    <source>
        <dbReference type="ARBA" id="ARBA00022692"/>
    </source>
</evidence>
<comment type="domain">
    <text evidence="8">The DHHC domain is required for palmitoyltransferase activity.</text>
</comment>
<keyword evidence="7 8" id="KW-0012">Acyltransferase</keyword>
<proteinExistence type="inferred from homology"/>
<evidence type="ECO:0000256" key="1">
    <source>
        <dbReference type="ARBA" id="ARBA00004141"/>
    </source>
</evidence>
<feature type="transmembrane region" description="Helical" evidence="8">
    <location>
        <begin position="82"/>
        <end position="102"/>
    </location>
</feature>
<keyword evidence="6 8" id="KW-0472">Membrane</keyword>
<dbReference type="GO" id="GO:0019706">
    <property type="term" value="F:protein-cysteine S-palmitoyltransferase activity"/>
    <property type="evidence" value="ECO:0000318"/>
    <property type="project" value="GO_Central"/>
</dbReference>
<evidence type="ECO:0000256" key="5">
    <source>
        <dbReference type="ARBA" id="ARBA00022989"/>
    </source>
</evidence>
<keyword evidence="4 8" id="KW-0812">Transmembrane</keyword>
<keyword evidence="3 8" id="KW-0808">Transferase</keyword>
<dbReference type="InterPro" id="IPR001594">
    <property type="entry name" value="Palmitoyltrfase_DHHC"/>
</dbReference>
<gene>
    <name evidence="10" type="ORF">KFL_000400390</name>
</gene>